<dbReference type="PROSITE" id="PS50075">
    <property type="entry name" value="CARRIER"/>
    <property type="match status" value="1"/>
</dbReference>
<accession>A0AA42B910</accession>
<dbReference type="AlphaFoldDB" id="A0AA42B910"/>
<evidence type="ECO:0000313" key="3">
    <source>
        <dbReference type="Proteomes" id="UP001165393"/>
    </source>
</evidence>
<dbReference type="Pfam" id="PF00550">
    <property type="entry name" value="PP-binding"/>
    <property type="match status" value="1"/>
</dbReference>
<dbReference type="InterPro" id="IPR036736">
    <property type="entry name" value="ACP-like_sf"/>
</dbReference>
<gene>
    <name evidence="2" type="ORF">NAF29_17805</name>
</gene>
<organism evidence="2 3">
    <name type="scientific">Echinimonas agarilytica</name>
    <dbReference type="NCBI Taxonomy" id="1215918"/>
    <lineage>
        <taxon>Bacteria</taxon>
        <taxon>Pseudomonadati</taxon>
        <taxon>Pseudomonadota</taxon>
        <taxon>Gammaproteobacteria</taxon>
        <taxon>Alteromonadales</taxon>
        <taxon>Echinimonadaceae</taxon>
        <taxon>Echinimonas</taxon>
    </lineage>
</organism>
<dbReference type="InterPro" id="IPR009081">
    <property type="entry name" value="PP-bd_ACP"/>
</dbReference>
<dbReference type="SUPFAM" id="SSF47336">
    <property type="entry name" value="ACP-like"/>
    <property type="match status" value="1"/>
</dbReference>
<evidence type="ECO:0000259" key="1">
    <source>
        <dbReference type="PROSITE" id="PS50075"/>
    </source>
</evidence>
<sequence length="87" mass="9843">MTTLEQTQQQRLEAILQQLLPSHAIAQWQDDTGLIGDIAEFDSMTLTNLLTSIEDVFNVEIDESALSLDDFATWGSLKQYTRRLLDA</sequence>
<evidence type="ECO:0000313" key="2">
    <source>
        <dbReference type="EMBL" id="MCM2681505.1"/>
    </source>
</evidence>
<proteinExistence type="predicted"/>
<reference evidence="2 3" key="1">
    <citation type="journal article" date="2013" name="Antonie Van Leeuwenhoek">
        <title>Echinimonas agarilytica gen. nov., sp. nov., a new gammaproteobacterium isolated from the sea urchin Strongylocentrotus intermedius.</title>
        <authorList>
            <person name="Nedashkovskaya O.I."/>
            <person name="Stenkova A.M."/>
            <person name="Zhukova N.V."/>
            <person name="Van Trappen S."/>
            <person name="Lee J.S."/>
            <person name="Kim S.B."/>
        </authorList>
    </citation>
    <scope>NUCLEOTIDE SEQUENCE [LARGE SCALE GENOMIC DNA]</scope>
    <source>
        <strain evidence="2 3">KMM 6351</strain>
    </source>
</reference>
<protein>
    <submittedName>
        <fullName evidence="2">Phosphopantetheine-binding protein</fullName>
    </submittedName>
</protein>
<dbReference type="Proteomes" id="UP001165393">
    <property type="component" value="Unassembled WGS sequence"/>
</dbReference>
<keyword evidence="3" id="KW-1185">Reference proteome</keyword>
<feature type="domain" description="Carrier" evidence="1">
    <location>
        <begin position="6"/>
        <end position="85"/>
    </location>
</feature>
<dbReference type="RefSeq" id="WP_251262986.1">
    <property type="nucleotide sequence ID" value="NZ_JAMQGP010000011.1"/>
</dbReference>
<dbReference type="Gene3D" id="1.10.1200.10">
    <property type="entry name" value="ACP-like"/>
    <property type="match status" value="1"/>
</dbReference>
<comment type="caution">
    <text evidence="2">The sequence shown here is derived from an EMBL/GenBank/DDBJ whole genome shotgun (WGS) entry which is preliminary data.</text>
</comment>
<dbReference type="EMBL" id="JAMQGP010000011">
    <property type="protein sequence ID" value="MCM2681505.1"/>
    <property type="molecule type" value="Genomic_DNA"/>
</dbReference>
<name>A0AA42B910_9GAMM</name>